<dbReference type="Gene3D" id="3.90.850.10">
    <property type="entry name" value="Fumarylacetoacetase-like, C-terminal domain"/>
    <property type="match status" value="1"/>
</dbReference>
<dbReference type="AlphaFoldDB" id="A0A132BYY7"/>
<comment type="caution">
    <text evidence="1">The sequence shown here is derived from an EMBL/GenBank/DDBJ whole genome shotgun (WGS) entry which is preliminary data.</text>
</comment>
<evidence type="ECO:0000313" key="1">
    <source>
        <dbReference type="EMBL" id="KUP93569.1"/>
    </source>
</evidence>
<dbReference type="SUPFAM" id="SSF56529">
    <property type="entry name" value="FAH"/>
    <property type="match status" value="1"/>
</dbReference>
<dbReference type="InterPro" id="IPR036663">
    <property type="entry name" value="Fumarylacetoacetase_C_sf"/>
</dbReference>
<dbReference type="GO" id="GO:0005737">
    <property type="term" value="C:cytoplasm"/>
    <property type="evidence" value="ECO:0007669"/>
    <property type="project" value="TreeGrafter"/>
</dbReference>
<sequence>MTEGGMEQLVAALTQAREAGKPAMITTADLPETPQEAYAVSRAQVGDVAAWKIGGANPWSRKVFDNQEVFFGPLHPHEVFLERDTMPLGGLVAPLAEPEVMLEIADWTAEAPTERFSRMGLGFEIPAAVLPESLKPELLGQIVDRAGAGGLWIGAIQPFDAVALDRELTVQMTHNGGAPTAGSSANVIGSPLGAAAEFLTLARRYDMPVARGQWIATGGLCPAVPVRSGDRLTLRSAWGEIGLDLG</sequence>
<name>A0A132BYY7_9RHOB</name>
<keyword evidence="2" id="KW-1185">Reference proteome</keyword>
<organism evidence="1 2">
    <name type="scientific">Tritonibacter horizontis</name>
    <dbReference type="NCBI Taxonomy" id="1768241"/>
    <lineage>
        <taxon>Bacteria</taxon>
        <taxon>Pseudomonadati</taxon>
        <taxon>Pseudomonadota</taxon>
        <taxon>Alphaproteobacteria</taxon>
        <taxon>Rhodobacterales</taxon>
        <taxon>Paracoccaceae</taxon>
        <taxon>Tritonibacter</taxon>
    </lineage>
</organism>
<protein>
    <submittedName>
        <fullName evidence="1">2-keto-4-pentenoate hydratase</fullName>
        <ecNumber evidence="1">4.2.1.80</ecNumber>
    </submittedName>
</protein>
<proteinExistence type="predicted"/>
<dbReference type="PANTHER" id="PTHR30143">
    <property type="entry name" value="ACID HYDRATASE"/>
    <property type="match status" value="1"/>
</dbReference>
<reference evidence="1 2" key="1">
    <citation type="submission" date="2015-12" db="EMBL/GenBank/DDBJ databases">
        <title>Genome sequence of the marine Rhodobacteraceae strain O3.65, Candidatus Tritonibacter horizontis.</title>
        <authorList>
            <person name="Poehlein A."/>
            <person name="Giebel H.A."/>
            <person name="Voget S."/>
            <person name="Brinkhoff T."/>
        </authorList>
    </citation>
    <scope>NUCLEOTIDE SEQUENCE [LARGE SCALE GENOMIC DNA]</scope>
    <source>
        <strain evidence="1 2">O3.65</strain>
    </source>
</reference>
<dbReference type="EMBL" id="LPUY01000049">
    <property type="protein sequence ID" value="KUP93569.1"/>
    <property type="molecule type" value="Genomic_DNA"/>
</dbReference>
<dbReference type="EC" id="4.2.1.80" evidence="1"/>
<accession>A0A132BYY7</accession>
<keyword evidence="1" id="KW-0456">Lyase</keyword>
<dbReference type="RefSeq" id="WP_068241846.1">
    <property type="nucleotide sequence ID" value="NZ_LPUY01000049.1"/>
</dbReference>
<dbReference type="GO" id="GO:0008684">
    <property type="term" value="F:2-oxopent-4-enoate hydratase activity"/>
    <property type="evidence" value="ECO:0007669"/>
    <property type="project" value="UniProtKB-EC"/>
</dbReference>
<evidence type="ECO:0000313" key="2">
    <source>
        <dbReference type="Proteomes" id="UP000068382"/>
    </source>
</evidence>
<dbReference type="PANTHER" id="PTHR30143:SF0">
    <property type="entry name" value="2-KETO-4-PENTENOATE HYDRATASE"/>
    <property type="match status" value="1"/>
</dbReference>
<gene>
    <name evidence="1" type="primary">mhpD</name>
    <name evidence="1" type="ORF">TRIHO_15920</name>
</gene>
<dbReference type="InterPro" id="IPR050772">
    <property type="entry name" value="Hydratase-Decarb/MhpD_sf"/>
</dbReference>
<dbReference type="Proteomes" id="UP000068382">
    <property type="component" value="Unassembled WGS sequence"/>
</dbReference>